<keyword evidence="4 6" id="KW-1133">Transmembrane helix</keyword>
<dbReference type="Proteomes" id="UP000602647">
    <property type="component" value="Unassembled WGS sequence"/>
</dbReference>
<evidence type="ECO:0000256" key="6">
    <source>
        <dbReference type="SAM" id="Phobius"/>
    </source>
</evidence>
<evidence type="ECO:0000256" key="2">
    <source>
        <dbReference type="ARBA" id="ARBA00007362"/>
    </source>
</evidence>
<comment type="similarity">
    <text evidence="2">Belongs to the EamA transporter family.</text>
</comment>
<dbReference type="AlphaFoldDB" id="A0A923NKS4"/>
<feature type="transmembrane region" description="Helical" evidence="6">
    <location>
        <begin position="273"/>
        <end position="289"/>
    </location>
</feature>
<dbReference type="SUPFAM" id="SSF103481">
    <property type="entry name" value="Multidrug resistance efflux transporter EmrE"/>
    <property type="match status" value="2"/>
</dbReference>
<name>A0A923NKS4_9FIRM</name>
<evidence type="ECO:0000313" key="9">
    <source>
        <dbReference type="Proteomes" id="UP000602647"/>
    </source>
</evidence>
<keyword evidence="3 6" id="KW-0812">Transmembrane</keyword>
<organism evidence="8 9">
    <name type="scientific">Zhenpiania hominis</name>
    <dbReference type="NCBI Taxonomy" id="2763644"/>
    <lineage>
        <taxon>Bacteria</taxon>
        <taxon>Bacillati</taxon>
        <taxon>Bacillota</taxon>
        <taxon>Clostridia</taxon>
        <taxon>Peptostreptococcales</taxon>
        <taxon>Anaerovoracaceae</taxon>
        <taxon>Zhenpiania</taxon>
    </lineage>
</organism>
<feature type="transmembrane region" description="Helical" evidence="6">
    <location>
        <begin position="218"/>
        <end position="238"/>
    </location>
</feature>
<accession>A0A923NKS4</accession>
<evidence type="ECO:0000256" key="4">
    <source>
        <dbReference type="ARBA" id="ARBA00022989"/>
    </source>
</evidence>
<dbReference type="RefSeq" id="WP_187302844.1">
    <property type="nucleotide sequence ID" value="NZ_CBCTQH010000017.1"/>
</dbReference>
<dbReference type="PANTHER" id="PTHR32322">
    <property type="entry name" value="INNER MEMBRANE TRANSPORTER"/>
    <property type="match status" value="1"/>
</dbReference>
<keyword evidence="9" id="KW-1185">Reference proteome</keyword>
<feature type="transmembrane region" description="Helical" evidence="6">
    <location>
        <begin position="122"/>
        <end position="142"/>
    </location>
</feature>
<evidence type="ECO:0000313" key="8">
    <source>
        <dbReference type="EMBL" id="MBC6679740.1"/>
    </source>
</evidence>
<comment type="caution">
    <text evidence="8">The sequence shown here is derived from an EMBL/GenBank/DDBJ whole genome shotgun (WGS) entry which is preliminary data.</text>
</comment>
<evidence type="ECO:0000256" key="1">
    <source>
        <dbReference type="ARBA" id="ARBA00004141"/>
    </source>
</evidence>
<comment type="subcellular location">
    <subcellularLocation>
        <location evidence="1">Membrane</location>
        <topology evidence="1">Multi-pass membrane protein</topology>
    </subcellularLocation>
</comment>
<proteinExistence type="inferred from homology"/>
<dbReference type="GO" id="GO:0016020">
    <property type="term" value="C:membrane"/>
    <property type="evidence" value="ECO:0007669"/>
    <property type="project" value="UniProtKB-SubCell"/>
</dbReference>
<feature type="domain" description="EamA" evidence="7">
    <location>
        <begin position="8"/>
        <end position="141"/>
    </location>
</feature>
<evidence type="ECO:0000256" key="5">
    <source>
        <dbReference type="ARBA" id="ARBA00023136"/>
    </source>
</evidence>
<feature type="transmembrane region" description="Helical" evidence="6">
    <location>
        <begin position="148"/>
        <end position="167"/>
    </location>
</feature>
<dbReference type="InterPro" id="IPR050638">
    <property type="entry name" value="AA-Vitamin_Transporters"/>
</dbReference>
<evidence type="ECO:0000256" key="3">
    <source>
        <dbReference type="ARBA" id="ARBA00022692"/>
    </source>
</evidence>
<feature type="transmembrane region" description="Helical" evidence="6">
    <location>
        <begin position="66"/>
        <end position="83"/>
    </location>
</feature>
<feature type="transmembrane region" description="Helical" evidence="6">
    <location>
        <begin position="36"/>
        <end position="54"/>
    </location>
</feature>
<keyword evidence="5 6" id="KW-0472">Membrane</keyword>
<dbReference type="PANTHER" id="PTHR32322:SF2">
    <property type="entry name" value="EAMA DOMAIN-CONTAINING PROTEIN"/>
    <property type="match status" value="1"/>
</dbReference>
<dbReference type="EMBL" id="JACRYT010000006">
    <property type="protein sequence ID" value="MBC6679740.1"/>
    <property type="molecule type" value="Genomic_DNA"/>
</dbReference>
<protein>
    <submittedName>
        <fullName evidence="8">DMT family transporter</fullName>
    </submittedName>
</protein>
<feature type="domain" description="EamA" evidence="7">
    <location>
        <begin position="153"/>
        <end position="288"/>
    </location>
</feature>
<feature type="transmembrane region" description="Helical" evidence="6">
    <location>
        <begin position="188"/>
        <end position="206"/>
    </location>
</feature>
<gene>
    <name evidence="8" type="ORF">H9L42_07860</name>
</gene>
<sequence>MQHKLSGGHLAALLTILIWGNTFISTKLLLEDFQPVEILFFRFLVGFAALWAVYPRMLKLRELRQEFVFMAAGFLGVCLYYLLENIALTYTLASNVSVILSVAPLFTAILARLLLKGEEKKLSAKFFLGFLLALMGICMISFNGSELALNPAGDILAVLAAAVWAGYSLLTKKIGSFGYPVIAATRRTFFYGLLFMIPALFVFGFQPDISDLAKPANLFNFLYLGLGASALCFVTWNFAVKQIGAIRTSIYIYMVPVITVVSSALILKEPVTALAAAGTVLTLGGSVLSER</sequence>
<dbReference type="InterPro" id="IPR000620">
    <property type="entry name" value="EamA_dom"/>
</dbReference>
<evidence type="ECO:0000259" key="7">
    <source>
        <dbReference type="Pfam" id="PF00892"/>
    </source>
</evidence>
<dbReference type="InterPro" id="IPR037185">
    <property type="entry name" value="EmrE-like"/>
</dbReference>
<dbReference type="Pfam" id="PF00892">
    <property type="entry name" value="EamA"/>
    <property type="match status" value="2"/>
</dbReference>
<feature type="transmembrane region" description="Helical" evidence="6">
    <location>
        <begin position="250"/>
        <end position="267"/>
    </location>
</feature>
<reference evidence="8" key="1">
    <citation type="submission" date="2020-08" db="EMBL/GenBank/DDBJ databases">
        <title>Genome public.</title>
        <authorList>
            <person name="Liu C."/>
            <person name="Sun Q."/>
        </authorList>
    </citation>
    <scope>NUCLEOTIDE SEQUENCE</scope>
    <source>
        <strain evidence="8">BX12</strain>
    </source>
</reference>
<feature type="transmembrane region" description="Helical" evidence="6">
    <location>
        <begin position="95"/>
        <end position="115"/>
    </location>
</feature>